<keyword evidence="11" id="KW-0547">Nucleotide-binding</keyword>
<dbReference type="GO" id="GO:0007165">
    <property type="term" value="P:signal transduction"/>
    <property type="evidence" value="ECO:0000318"/>
    <property type="project" value="GO_Central"/>
</dbReference>
<evidence type="ECO:0000313" key="22">
    <source>
        <dbReference type="EnsemblPlants" id="KEH16379"/>
    </source>
</evidence>
<dbReference type="InterPro" id="IPR001245">
    <property type="entry name" value="Ser-Thr/Tyr_kinase_cat_dom"/>
</dbReference>
<evidence type="ECO:0000256" key="9">
    <source>
        <dbReference type="ARBA" id="ARBA00022729"/>
    </source>
</evidence>
<dbReference type="FunFam" id="1.10.510.10:FF:000358">
    <property type="entry name" value="Putative leucine-rich repeat receptor-like serine/threonine-protein kinase"/>
    <property type="match status" value="2"/>
</dbReference>
<keyword evidence="7" id="KW-0808">Transferase</keyword>
<evidence type="ECO:0000256" key="5">
    <source>
        <dbReference type="ARBA" id="ARBA00022553"/>
    </source>
</evidence>
<name>A0A072TFT8_MEDTR</name>
<dbReference type="GO" id="GO:0005524">
    <property type="term" value="F:ATP binding"/>
    <property type="evidence" value="ECO:0007669"/>
    <property type="project" value="UniProtKB-KW"/>
</dbReference>
<evidence type="ECO:0000256" key="6">
    <source>
        <dbReference type="ARBA" id="ARBA00022614"/>
    </source>
</evidence>
<reference evidence="21 23" key="2">
    <citation type="journal article" date="2014" name="BMC Genomics">
        <title>An improved genome release (version Mt4.0) for the model legume Medicago truncatula.</title>
        <authorList>
            <person name="Tang H."/>
            <person name="Krishnakumar V."/>
            <person name="Bidwell S."/>
            <person name="Rosen B."/>
            <person name="Chan A."/>
            <person name="Zhou S."/>
            <person name="Gentzbittel L."/>
            <person name="Childs K.L."/>
            <person name="Yandell M."/>
            <person name="Gundlach H."/>
            <person name="Mayer K.F."/>
            <person name="Schwartz D.C."/>
            <person name="Town C.D."/>
        </authorList>
    </citation>
    <scope>GENOME REANNOTATION</scope>
    <source>
        <strain evidence="21">A17</strain>
        <strain evidence="22 23">cv. Jemalong A17</strain>
    </source>
</reference>
<reference evidence="22" key="3">
    <citation type="submission" date="2015-06" db="UniProtKB">
        <authorList>
            <consortium name="EnsemblPlants"/>
        </authorList>
    </citation>
    <scope>IDENTIFICATION</scope>
    <source>
        <strain evidence="22">cv. Jemalong A17</strain>
    </source>
</reference>
<dbReference type="EMBL" id="KL402930">
    <property type="protein sequence ID" value="KEH16379.1"/>
    <property type="molecule type" value="Genomic_DNA"/>
</dbReference>
<dbReference type="FunFam" id="3.30.200.20:FF:000604">
    <property type="entry name" value="Proline-rich receptor-like protein kinase PERK8"/>
    <property type="match status" value="3"/>
</dbReference>
<dbReference type="EC" id="2.7.11.1" evidence="2"/>
<evidence type="ECO:0000256" key="15">
    <source>
        <dbReference type="ARBA" id="ARBA00023136"/>
    </source>
</evidence>
<evidence type="ECO:0000256" key="16">
    <source>
        <dbReference type="ARBA" id="ARBA00023170"/>
    </source>
</evidence>
<dbReference type="Pfam" id="PF00069">
    <property type="entry name" value="Pkinase"/>
    <property type="match status" value="1"/>
</dbReference>
<reference evidence="21 23" key="1">
    <citation type="journal article" date="2011" name="Nature">
        <title>The Medicago genome provides insight into the evolution of rhizobial symbioses.</title>
        <authorList>
            <person name="Young N.D."/>
            <person name="Debelle F."/>
            <person name="Oldroyd G.E."/>
            <person name="Geurts R."/>
            <person name="Cannon S.B."/>
            <person name="Udvardi M.K."/>
            <person name="Benedito V.A."/>
            <person name="Mayer K.F."/>
            <person name="Gouzy J."/>
            <person name="Schoof H."/>
            <person name="Van de Peer Y."/>
            <person name="Proost S."/>
            <person name="Cook D.R."/>
            <person name="Meyers B.C."/>
            <person name="Spannagl M."/>
            <person name="Cheung F."/>
            <person name="De Mita S."/>
            <person name="Krishnakumar V."/>
            <person name="Gundlach H."/>
            <person name="Zhou S."/>
            <person name="Mudge J."/>
            <person name="Bharti A.K."/>
            <person name="Murray J.D."/>
            <person name="Naoumkina M.A."/>
            <person name="Rosen B."/>
            <person name="Silverstein K.A."/>
            <person name="Tang H."/>
            <person name="Rombauts S."/>
            <person name="Zhao P.X."/>
            <person name="Zhou P."/>
            <person name="Barbe V."/>
            <person name="Bardou P."/>
            <person name="Bechner M."/>
            <person name="Bellec A."/>
            <person name="Berger A."/>
            <person name="Berges H."/>
            <person name="Bidwell S."/>
            <person name="Bisseling T."/>
            <person name="Choisne N."/>
            <person name="Couloux A."/>
            <person name="Denny R."/>
            <person name="Deshpande S."/>
            <person name="Dai X."/>
            <person name="Doyle J.J."/>
            <person name="Dudez A.M."/>
            <person name="Farmer A.D."/>
            <person name="Fouteau S."/>
            <person name="Franken C."/>
            <person name="Gibelin C."/>
            <person name="Gish J."/>
            <person name="Goldstein S."/>
            <person name="Gonzalez A.J."/>
            <person name="Green P.J."/>
            <person name="Hallab A."/>
            <person name="Hartog M."/>
            <person name="Hua A."/>
            <person name="Humphray S.J."/>
            <person name="Jeong D.H."/>
            <person name="Jing Y."/>
            <person name="Jocker A."/>
            <person name="Kenton S.M."/>
            <person name="Kim D.J."/>
            <person name="Klee K."/>
            <person name="Lai H."/>
            <person name="Lang C."/>
            <person name="Lin S."/>
            <person name="Macmil S.L."/>
            <person name="Magdelenat G."/>
            <person name="Matthews L."/>
            <person name="McCorrison J."/>
            <person name="Monaghan E.L."/>
            <person name="Mun J.H."/>
            <person name="Najar F.Z."/>
            <person name="Nicholson C."/>
            <person name="Noirot C."/>
            <person name="O'Bleness M."/>
            <person name="Paule C.R."/>
            <person name="Poulain J."/>
            <person name="Prion F."/>
            <person name="Qin B."/>
            <person name="Qu C."/>
            <person name="Retzel E.F."/>
            <person name="Riddle C."/>
            <person name="Sallet E."/>
            <person name="Samain S."/>
            <person name="Samson N."/>
            <person name="Sanders I."/>
            <person name="Saurat O."/>
            <person name="Scarpelli C."/>
            <person name="Schiex T."/>
            <person name="Segurens B."/>
            <person name="Severin A.J."/>
            <person name="Sherrier D.J."/>
            <person name="Shi R."/>
            <person name="Sims S."/>
            <person name="Singer S.R."/>
            <person name="Sinharoy S."/>
            <person name="Sterck L."/>
            <person name="Viollet A."/>
            <person name="Wang B.B."/>
            <person name="Wang K."/>
            <person name="Wang M."/>
            <person name="Wang X."/>
            <person name="Warfsmann J."/>
            <person name="Weissenbach J."/>
            <person name="White D.D."/>
            <person name="White J.D."/>
            <person name="Wiley G.B."/>
            <person name="Wincker P."/>
            <person name="Xing Y."/>
            <person name="Yang L."/>
            <person name="Yao Z."/>
            <person name="Ying F."/>
            <person name="Zhai J."/>
            <person name="Zhou L."/>
            <person name="Zuber A."/>
            <person name="Denarie J."/>
            <person name="Dixon R.A."/>
            <person name="May G.D."/>
            <person name="Schwartz D.C."/>
            <person name="Rogers J."/>
            <person name="Quetier F."/>
            <person name="Town C.D."/>
            <person name="Roe B.A."/>
        </authorList>
    </citation>
    <scope>NUCLEOTIDE SEQUENCE [LARGE SCALE GENOMIC DNA]</scope>
    <source>
        <strain evidence="21">A17</strain>
        <strain evidence="22 23">cv. Jemalong A17</strain>
    </source>
</reference>
<evidence type="ECO:0000256" key="10">
    <source>
        <dbReference type="ARBA" id="ARBA00022737"/>
    </source>
</evidence>
<dbReference type="Proteomes" id="UP000002051">
    <property type="component" value="Unassembled WGS sequence"/>
</dbReference>
<comment type="catalytic activity">
    <reaction evidence="19">
        <text>L-seryl-[protein] + ATP = O-phospho-L-seryl-[protein] + ADP + H(+)</text>
        <dbReference type="Rhea" id="RHEA:17989"/>
        <dbReference type="Rhea" id="RHEA-COMP:9863"/>
        <dbReference type="Rhea" id="RHEA-COMP:11604"/>
        <dbReference type="ChEBI" id="CHEBI:15378"/>
        <dbReference type="ChEBI" id="CHEBI:29999"/>
        <dbReference type="ChEBI" id="CHEBI:30616"/>
        <dbReference type="ChEBI" id="CHEBI:83421"/>
        <dbReference type="ChEBI" id="CHEBI:456216"/>
        <dbReference type="EC" id="2.7.11.1"/>
    </reaction>
</comment>
<evidence type="ECO:0000313" key="21">
    <source>
        <dbReference type="EMBL" id="KEH16379.1"/>
    </source>
</evidence>
<keyword evidence="15" id="KW-0472">Membrane</keyword>
<dbReference type="PANTHER" id="PTHR27001">
    <property type="entry name" value="OS01G0253100 PROTEIN"/>
    <property type="match status" value="1"/>
</dbReference>
<evidence type="ECO:0000256" key="3">
    <source>
        <dbReference type="ARBA" id="ARBA00022475"/>
    </source>
</evidence>
<dbReference type="InterPro" id="IPR011009">
    <property type="entry name" value="Kinase-like_dom_sf"/>
</dbReference>
<dbReference type="GO" id="GO:0005886">
    <property type="term" value="C:plasma membrane"/>
    <property type="evidence" value="ECO:0000318"/>
    <property type="project" value="GO_Central"/>
</dbReference>
<proteinExistence type="predicted"/>
<dbReference type="EnsemblPlants" id="KEH16379">
    <property type="protein sequence ID" value="KEH16379"/>
    <property type="gene ID" value="MTR_0205s0040"/>
</dbReference>
<keyword evidence="23" id="KW-1185">Reference proteome</keyword>
<keyword evidence="9" id="KW-0732">Signal</keyword>
<evidence type="ECO:0000256" key="18">
    <source>
        <dbReference type="ARBA" id="ARBA00047899"/>
    </source>
</evidence>
<keyword evidence="10" id="KW-0677">Repeat</keyword>
<keyword evidence="5" id="KW-0597">Phosphoprotein</keyword>
<organism evidence="21 23">
    <name type="scientific">Medicago truncatula</name>
    <name type="common">Barrel medic</name>
    <name type="synonym">Medicago tribuloides</name>
    <dbReference type="NCBI Taxonomy" id="3880"/>
    <lineage>
        <taxon>Eukaryota</taxon>
        <taxon>Viridiplantae</taxon>
        <taxon>Streptophyta</taxon>
        <taxon>Embryophyta</taxon>
        <taxon>Tracheophyta</taxon>
        <taxon>Spermatophyta</taxon>
        <taxon>Magnoliopsida</taxon>
        <taxon>eudicotyledons</taxon>
        <taxon>Gunneridae</taxon>
        <taxon>Pentapetalae</taxon>
        <taxon>rosids</taxon>
        <taxon>fabids</taxon>
        <taxon>Fabales</taxon>
        <taxon>Fabaceae</taxon>
        <taxon>Papilionoideae</taxon>
        <taxon>50 kb inversion clade</taxon>
        <taxon>NPAAA clade</taxon>
        <taxon>Hologalegina</taxon>
        <taxon>IRL clade</taxon>
        <taxon>Trifolieae</taxon>
        <taxon>Medicago</taxon>
    </lineage>
</organism>
<keyword evidence="8" id="KW-0812">Transmembrane</keyword>
<dbReference type="SUPFAM" id="SSF56112">
    <property type="entry name" value="Protein kinase-like (PK-like)"/>
    <property type="match status" value="3"/>
</dbReference>
<keyword evidence="12 21" id="KW-0418">Kinase</keyword>
<comment type="catalytic activity">
    <reaction evidence="18">
        <text>L-threonyl-[protein] + ATP = O-phospho-L-threonyl-[protein] + ADP + H(+)</text>
        <dbReference type="Rhea" id="RHEA:46608"/>
        <dbReference type="Rhea" id="RHEA-COMP:11060"/>
        <dbReference type="Rhea" id="RHEA-COMP:11605"/>
        <dbReference type="ChEBI" id="CHEBI:15378"/>
        <dbReference type="ChEBI" id="CHEBI:30013"/>
        <dbReference type="ChEBI" id="CHEBI:30616"/>
        <dbReference type="ChEBI" id="CHEBI:61977"/>
        <dbReference type="ChEBI" id="CHEBI:456216"/>
        <dbReference type="EC" id="2.7.11.1"/>
    </reaction>
</comment>
<feature type="domain" description="Protein kinase" evidence="20">
    <location>
        <begin position="319"/>
        <end position="604"/>
    </location>
</feature>
<keyword evidence="4" id="KW-0723">Serine/threonine-protein kinase</keyword>
<dbReference type="HOGENOM" id="CLU_243466_0_0_1"/>
<dbReference type="PROSITE" id="PS50011">
    <property type="entry name" value="PROTEIN_KINASE_DOM"/>
    <property type="match status" value="3"/>
</dbReference>
<protein>
    <recommendedName>
        <fullName evidence="2">non-specific serine/threonine protein kinase</fullName>
        <ecNumber evidence="2">2.7.11.1</ecNumber>
    </recommendedName>
</protein>
<evidence type="ECO:0000256" key="7">
    <source>
        <dbReference type="ARBA" id="ARBA00022679"/>
    </source>
</evidence>
<evidence type="ECO:0000256" key="13">
    <source>
        <dbReference type="ARBA" id="ARBA00022840"/>
    </source>
</evidence>
<evidence type="ECO:0000259" key="20">
    <source>
        <dbReference type="PROSITE" id="PS50011"/>
    </source>
</evidence>
<evidence type="ECO:0000256" key="1">
    <source>
        <dbReference type="ARBA" id="ARBA00004162"/>
    </source>
</evidence>
<accession>A0A072TFT8</accession>
<evidence type="ECO:0000256" key="19">
    <source>
        <dbReference type="ARBA" id="ARBA00048679"/>
    </source>
</evidence>
<dbReference type="InterPro" id="IPR000719">
    <property type="entry name" value="Prot_kinase_dom"/>
</dbReference>
<comment type="subcellular location">
    <subcellularLocation>
        <location evidence="1">Cell membrane</location>
        <topology evidence="1">Single-pass membrane protein</topology>
    </subcellularLocation>
</comment>
<dbReference type="Pfam" id="PF07714">
    <property type="entry name" value="PK_Tyr_Ser-Thr"/>
    <property type="match status" value="2"/>
</dbReference>
<evidence type="ECO:0000256" key="4">
    <source>
        <dbReference type="ARBA" id="ARBA00022527"/>
    </source>
</evidence>
<keyword evidence="6" id="KW-0433">Leucine-rich repeat</keyword>
<gene>
    <name evidence="21" type="ORF">MTR_0205s0040</name>
</gene>
<evidence type="ECO:0000313" key="23">
    <source>
        <dbReference type="Proteomes" id="UP000002051"/>
    </source>
</evidence>
<evidence type="ECO:0000256" key="11">
    <source>
        <dbReference type="ARBA" id="ARBA00022741"/>
    </source>
</evidence>
<dbReference type="PANTHER" id="PTHR27001:SF721">
    <property type="entry name" value="DUAL-SPECIFICITY KINASE DOMAIN PROTEIN"/>
    <property type="match status" value="1"/>
</dbReference>
<evidence type="ECO:0000256" key="14">
    <source>
        <dbReference type="ARBA" id="ARBA00022989"/>
    </source>
</evidence>
<evidence type="ECO:0000256" key="17">
    <source>
        <dbReference type="ARBA" id="ARBA00023180"/>
    </source>
</evidence>
<sequence>MATEQKHVVVIQDASKLNFKVFSWVINGLSLKPTDTVTLFAILYEVYNPMGYKIVLDNNALVGVNQRIIDEELARKKEEYLNHEELAKISKLYNSNEVAFKIQLYAGSSPKDFAIEGAKNLKATWVILDRKMKKDEEFFLQKLSCGISRVLGKNHIERLRGPIDLAVEIQCNSHESYESLPESPCGDVSGIDNVPMSPINVDGVIQIHCRPDDDGGCSTVIPHINGKTCQTSPDHSSMDDINRNQIIDQIEEDKKYEDQEHIENMPHEDDIGTTLLTNNYQAEHLHMSQDQTKNASVCSMCTVCKIRRPNIEWQKEFTYEEIEAATDGFSLKNCISESGNPFSAFKGKLEGDLKIVVKQHEITNIQVKEKMKSEVQTILKARHNNVVMLLGSSTKDRFMLIVYEYACNGSLDMFLSRESGKTLAWSERMRVAIGLSRGLKYLHDKNIIHGNIKPNNILLTHDFKPMLGDFDLGKKLEPKKSCNNKIIGNSEYIAPEYQEKGKLSTKTDVYSFGVVILELITGRKAEDKISGDKRLVEWAKPLLGGKKYSELVDPIISKTYEEDQLRWLVKVIAQCLKKKPKERFSMNMVVSALQGIADSEHCQITEDLTSATSDSRIMSDIDGSQVTLQGIVDRKQCYMTEDFPPQVALNSTFVQRISDSQGKKEVGPEETSYPIQKVEQIESISFQEESTLRIKVENNNFYMIGQKNSDELSQIDEHMQRRPQSLDSGNMILSQHMMDQPSHFKEIMFKEIMKRNHNENGISTQEIGINHIIDQEQEEEKSFVQKKRGLRPVPISGMIVQTQLQNSFTENSHDEHQDEIILEKSKSSACSICKSKRPKVSRMKDFTHDDLLEATNGFSVENSLSESEDGPTFKGLLPNKVKIVVKKYQITNSQEEKIFKSEVQLFTNVRHKNVVMLLGLCTEKSQLMIVYEHLCNGSLDHYLSRGNFQSLTWRERVKISIGTARGLKYLHGNSIIHGSIKASNILLTHDFEPLIGDFGFGKVKFEPKKSYKDKSGRDSGYAAPEYLENGKLSTKIDVYSFGVVLLELITGRRATDKLPGGKSLVGWARPLLGGKKYALLVDPKISNSYEEEQLQWLVQVTDKCLKKNPKERYTMNMVISALQDIEESEESCVIEDSSSSYSDLPNDEPTNPITSAQGQMMADLVSREADQIDRNTFKKERSFRTAITTSDIIEQINKDQHIQKNQHDEEIFHTEGNEIETKAEDKQQKIFQEKKQTDYNSDDEGLLQENQDKSILENFSKSSVCSICKSRRPNNECQRKFNYEELEAATEGFSIMYSLSEGEYGPAFKGQLDNKLKIAIKKIQVTSLQEEKLFISEVKLLTAARHENLVMLLGSCLRENKLLIVYEYACNGSLDQYLSSKLGDFVFRTERHELKNSCKDKSFRNCGYTAPEYQESGKLSTKADVYSFGAVLLELITGCMVSDKISGQKCLIERARPLLGGREYLQLMDPEISSSYDEEQLASLVLVTEKCLRKNPKERFTMNMVVSLMPCVVDSNFDVFYTMEDSSSEKSDEVCSLSDEKLSKVQEELREEEDLRIEIGEESDWYATSGKNCMETQEKESKSTIVFQDGERCESYGGARDFFLDGAQEFIACGEFFSLCYSI</sequence>
<feature type="domain" description="Protein kinase" evidence="20">
    <location>
        <begin position="858"/>
        <end position="1125"/>
    </location>
</feature>
<keyword evidence="13" id="KW-0067">ATP-binding</keyword>
<dbReference type="Gene3D" id="3.30.200.20">
    <property type="entry name" value="Phosphorylase Kinase, domain 1"/>
    <property type="match status" value="3"/>
</dbReference>
<dbReference type="GO" id="GO:0004672">
    <property type="term" value="F:protein kinase activity"/>
    <property type="evidence" value="ECO:0000318"/>
    <property type="project" value="GO_Central"/>
</dbReference>
<evidence type="ECO:0000256" key="2">
    <source>
        <dbReference type="ARBA" id="ARBA00012513"/>
    </source>
</evidence>
<feature type="domain" description="Protein kinase" evidence="20">
    <location>
        <begin position="1166"/>
        <end position="1512"/>
    </location>
</feature>
<evidence type="ECO:0000256" key="12">
    <source>
        <dbReference type="ARBA" id="ARBA00022777"/>
    </source>
</evidence>
<keyword evidence="14" id="KW-1133">Transmembrane helix</keyword>
<evidence type="ECO:0000256" key="8">
    <source>
        <dbReference type="ARBA" id="ARBA00022692"/>
    </source>
</evidence>
<dbReference type="Gene3D" id="1.10.510.10">
    <property type="entry name" value="Transferase(Phosphotransferase) domain 1"/>
    <property type="match status" value="3"/>
</dbReference>
<keyword evidence="17" id="KW-0325">Glycoprotein</keyword>
<keyword evidence="3" id="KW-1003">Cell membrane</keyword>
<keyword evidence="16" id="KW-0675">Receptor</keyword>
<dbReference type="GO" id="GO:0004674">
    <property type="term" value="F:protein serine/threonine kinase activity"/>
    <property type="evidence" value="ECO:0007669"/>
    <property type="project" value="UniProtKB-KW"/>
</dbReference>